<reference evidence="3 4" key="1">
    <citation type="submission" date="2019-01" db="EMBL/GenBank/DDBJ databases">
        <title>Draft Genome and Complete Hox-Cluster Characterization of the Sterlet Sturgeon (Acipenser ruthenus).</title>
        <authorList>
            <person name="Wei Q."/>
        </authorList>
    </citation>
    <scope>NUCLEOTIDE SEQUENCE [LARGE SCALE GENOMIC DNA]</scope>
    <source>
        <strain evidence="3">WHYD16114868_AA</strain>
        <tissue evidence="3">Blood</tissue>
    </source>
</reference>
<dbReference type="AlphaFoldDB" id="A0A662YUX8"/>
<keyword evidence="2" id="KW-0732">Signal</keyword>
<name>A0A662YUX8_ACIRT</name>
<protein>
    <submittedName>
        <fullName evidence="3">Uncharacterized protein</fullName>
    </submittedName>
</protein>
<sequence>MSSSIIFILLGLAAHICALPVQVSPWLLPGDGADEEELGEEEEELLRIAIAMSLQDLNHTETEPDVDEDSMNTSTVESKEGRSGAENSLDNVL</sequence>
<comment type="caution">
    <text evidence="3">The sequence shown here is derived from an EMBL/GenBank/DDBJ whole genome shotgun (WGS) entry which is preliminary data.</text>
</comment>
<dbReference type="InterPro" id="IPR003903">
    <property type="entry name" value="UIM_dom"/>
</dbReference>
<keyword evidence="4" id="KW-1185">Reference proteome</keyword>
<feature type="chain" id="PRO_5024875872" evidence="2">
    <location>
        <begin position="19"/>
        <end position="93"/>
    </location>
</feature>
<accession>A0A662YUX8</accession>
<evidence type="ECO:0000313" key="4">
    <source>
        <dbReference type="Proteomes" id="UP000289886"/>
    </source>
</evidence>
<evidence type="ECO:0000256" key="1">
    <source>
        <dbReference type="SAM" id="MobiDB-lite"/>
    </source>
</evidence>
<evidence type="ECO:0000256" key="2">
    <source>
        <dbReference type="SAM" id="SignalP"/>
    </source>
</evidence>
<gene>
    <name evidence="3" type="ORF">EOD39_9891</name>
</gene>
<feature type="region of interest" description="Disordered" evidence="1">
    <location>
        <begin position="57"/>
        <end position="93"/>
    </location>
</feature>
<evidence type="ECO:0000313" key="3">
    <source>
        <dbReference type="EMBL" id="RXN00263.1"/>
    </source>
</evidence>
<dbReference type="Proteomes" id="UP000289886">
    <property type="component" value="Unassembled WGS sequence"/>
</dbReference>
<dbReference type="EMBL" id="SCEB01000212">
    <property type="protein sequence ID" value="RXN00263.1"/>
    <property type="molecule type" value="Genomic_DNA"/>
</dbReference>
<organism evidence="3 4">
    <name type="scientific">Acipenser ruthenus</name>
    <name type="common">Sterlet sturgeon</name>
    <dbReference type="NCBI Taxonomy" id="7906"/>
    <lineage>
        <taxon>Eukaryota</taxon>
        <taxon>Metazoa</taxon>
        <taxon>Chordata</taxon>
        <taxon>Craniata</taxon>
        <taxon>Vertebrata</taxon>
        <taxon>Euteleostomi</taxon>
        <taxon>Actinopterygii</taxon>
        <taxon>Chondrostei</taxon>
        <taxon>Acipenseriformes</taxon>
        <taxon>Acipenseridae</taxon>
        <taxon>Acipenser</taxon>
    </lineage>
</organism>
<feature type="signal peptide" evidence="2">
    <location>
        <begin position="1"/>
        <end position="18"/>
    </location>
</feature>
<dbReference type="PROSITE" id="PS50330">
    <property type="entry name" value="UIM"/>
    <property type="match status" value="1"/>
</dbReference>
<proteinExistence type="predicted"/>